<comment type="caution">
    <text evidence="1">The sequence shown here is derived from an EMBL/GenBank/DDBJ whole genome shotgun (WGS) entry which is preliminary data.</text>
</comment>
<dbReference type="SFLD" id="SFLDS00003">
    <property type="entry name" value="Haloacid_Dehalogenase"/>
    <property type="match status" value="1"/>
</dbReference>
<dbReference type="Pfam" id="PF13419">
    <property type="entry name" value="HAD_2"/>
    <property type="match status" value="1"/>
</dbReference>
<dbReference type="InterPro" id="IPR050155">
    <property type="entry name" value="HAD-like_hydrolase_sf"/>
</dbReference>
<reference evidence="1 2" key="1">
    <citation type="submission" date="2018-09" db="EMBL/GenBank/DDBJ databases">
        <title>Cohnella cavernae sp. nov., isolated from a karst cave.</title>
        <authorList>
            <person name="Zhu H."/>
        </authorList>
    </citation>
    <scope>NUCLEOTIDE SEQUENCE [LARGE SCALE GENOMIC DNA]</scope>
    <source>
        <strain evidence="1 2">K2E09-144</strain>
    </source>
</reference>
<proteinExistence type="predicted"/>
<dbReference type="Proteomes" id="UP000266340">
    <property type="component" value="Unassembled WGS sequence"/>
</dbReference>
<organism evidence="1 2">
    <name type="scientific">Cohnella faecalis</name>
    <dbReference type="NCBI Taxonomy" id="2315694"/>
    <lineage>
        <taxon>Bacteria</taxon>
        <taxon>Bacillati</taxon>
        <taxon>Bacillota</taxon>
        <taxon>Bacilli</taxon>
        <taxon>Bacillales</taxon>
        <taxon>Paenibacillaceae</taxon>
        <taxon>Cohnella</taxon>
    </lineage>
</organism>
<dbReference type="InterPro" id="IPR023214">
    <property type="entry name" value="HAD_sf"/>
</dbReference>
<dbReference type="Gene3D" id="1.10.150.240">
    <property type="entry name" value="Putative phosphatase, domain 2"/>
    <property type="match status" value="1"/>
</dbReference>
<protein>
    <submittedName>
        <fullName evidence="1">HAD family hydrolase</fullName>
    </submittedName>
</protein>
<keyword evidence="2" id="KW-1185">Reference proteome</keyword>
<dbReference type="SFLD" id="SFLDG01129">
    <property type="entry name" value="C1.5:_HAD__Beta-PGM__Phosphata"/>
    <property type="match status" value="1"/>
</dbReference>
<dbReference type="Gene3D" id="3.40.50.1000">
    <property type="entry name" value="HAD superfamily/HAD-like"/>
    <property type="match status" value="1"/>
</dbReference>
<dbReference type="AlphaFoldDB" id="A0A398CNR0"/>
<dbReference type="NCBIfam" id="TIGR01509">
    <property type="entry name" value="HAD-SF-IA-v3"/>
    <property type="match status" value="1"/>
</dbReference>
<dbReference type="NCBIfam" id="TIGR01549">
    <property type="entry name" value="HAD-SF-IA-v1"/>
    <property type="match status" value="1"/>
</dbReference>
<dbReference type="PANTHER" id="PTHR43434:SF1">
    <property type="entry name" value="PHOSPHOGLYCOLATE PHOSPHATASE"/>
    <property type="match status" value="1"/>
</dbReference>
<dbReference type="InterPro" id="IPR036412">
    <property type="entry name" value="HAD-like_sf"/>
</dbReference>
<keyword evidence="1" id="KW-0378">Hydrolase</keyword>
<dbReference type="InterPro" id="IPR023198">
    <property type="entry name" value="PGP-like_dom2"/>
</dbReference>
<evidence type="ECO:0000313" key="1">
    <source>
        <dbReference type="EMBL" id="RIE01211.1"/>
    </source>
</evidence>
<dbReference type="InterPro" id="IPR006439">
    <property type="entry name" value="HAD-SF_hydro_IA"/>
</dbReference>
<dbReference type="InterPro" id="IPR041492">
    <property type="entry name" value="HAD_2"/>
</dbReference>
<dbReference type="SUPFAM" id="SSF56784">
    <property type="entry name" value="HAD-like"/>
    <property type="match status" value="1"/>
</dbReference>
<name>A0A398CNR0_9BACL</name>
<dbReference type="GO" id="GO:0006281">
    <property type="term" value="P:DNA repair"/>
    <property type="evidence" value="ECO:0007669"/>
    <property type="project" value="TreeGrafter"/>
</dbReference>
<dbReference type="SFLD" id="SFLDG01135">
    <property type="entry name" value="C1.5.6:_HAD__Beta-PGM__Phospha"/>
    <property type="match status" value="1"/>
</dbReference>
<dbReference type="EMBL" id="QXJM01000040">
    <property type="protein sequence ID" value="RIE01211.1"/>
    <property type="molecule type" value="Genomic_DNA"/>
</dbReference>
<dbReference type="GO" id="GO:0008967">
    <property type="term" value="F:phosphoglycolate phosphatase activity"/>
    <property type="evidence" value="ECO:0007669"/>
    <property type="project" value="TreeGrafter"/>
</dbReference>
<sequence>MPTNMTTKTVLFDFDGTLADTLPLSFKAFKAVFEKYDNRIVTEEQLVGMFGPTEDEIIATNLENISEIKQAIQDYYDIYKQGHFDELQQNYEIIDMLRLLKQHEIKIGVITGKSKKAFIISSEALQLSGFFDLAITGDDVECPKPHPEGIFKALDFFETDKNEAVFLGDSNADIKAGKAAGIRTFGVQWLSTYQSSHFEVPPDLIFTNIQQFIRQILEDKSSCTDI</sequence>
<dbReference type="RefSeq" id="WP_119151476.1">
    <property type="nucleotide sequence ID" value="NZ_JBHSOV010000041.1"/>
</dbReference>
<accession>A0A398CNR0</accession>
<dbReference type="OrthoDB" id="9792518at2"/>
<dbReference type="PANTHER" id="PTHR43434">
    <property type="entry name" value="PHOSPHOGLYCOLATE PHOSPHATASE"/>
    <property type="match status" value="1"/>
</dbReference>
<gene>
    <name evidence="1" type="ORF">D3H35_22710</name>
</gene>
<evidence type="ECO:0000313" key="2">
    <source>
        <dbReference type="Proteomes" id="UP000266340"/>
    </source>
</evidence>